<dbReference type="GO" id="GO:0016020">
    <property type="term" value="C:membrane"/>
    <property type="evidence" value="ECO:0007669"/>
    <property type="project" value="TreeGrafter"/>
</dbReference>
<evidence type="ECO:0000256" key="1">
    <source>
        <dbReference type="SAM" id="Phobius"/>
    </source>
</evidence>
<keyword evidence="1" id="KW-0472">Membrane</keyword>
<dbReference type="STRING" id="104452.A0A0L7LFY8"/>
<evidence type="ECO:0000313" key="2">
    <source>
        <dbReference type="EMBL" id="KOB74294.1"/>
    </source>
</evidence>
<protein>
    <submittedName>
        <fullName evidence="2">Rolling stone</fullName>
    </submittedName>
</protein>
<evidence type="ECO:0000313" key="3">
    <source>
        <dbReference type="Proteomes" id="UP000037510"/>
    </source>
</evidence>
<feature type="transmembrane region" description="Helical" evidence="1">
    <location>
        <begin position="40"/>
        <end position="59"/>
    </location>
</feature>
<dbReference type="AlphaFoldDB" id="A0A0L7LFY8"/>
<sequence length="181" mass="20347">MLGRMWHASRRALNLKHSPAHQFACSQWQAGHRPTNLYLLYRWLIFIAMVSIGISSFASQQLPKAKKEQKNEDTVKDINYFKWFIYFTNWGFMLIIVQSALALAVYTYSALLTTYSIVFLFQLAKKTISLRLIAVTAQPIRAAHALYGAAIGLVYGVFSACYWAVGGTDKAGNPAIYPLSA</sequence>
<gene>
    <name evidence="2" type="ORF">OBRU01_09364</name>
</gene>
<dbReference type="EMBL" id="JTDY01001287">
    <property type="protein sequence ID" value="KOB74294.1"/>
    <property type="molecule type" value="Genomic_DNA"/>
</dbReference>
<accession>A0A0L7LFY8</accession>
<organism evidence="2 3">
    <name type="scientific">Operophtera brumata</name>
    <name type="common">Winter moth</name>
    <name type="synonym">Phalaena brumata</name>
    <dbReference type="NCBI Taxonomy" id="104452"/>
    <lineage>
        <taxon>Eukaryota</taxon>
        <taxon>Metazoa</taxon>
        <taxon>Ecdysozoa</taxon>
        <taxon>Arthropoda</taxon>
        <taxon>Hexapoda</taxon>
        <taxon>Insecta</taxon>
        <taxon>Pterygota</taxon>
        <taxon>Neoptera</taxon>
        <taxon>Endopterygota</taxon>
        <taxon>Lepidoptera</taxon>
        <taxon>Glossata</taxon>
        <taxon>Ditrysia</taxon>
        <taxon>Geometroidea</taxon>
        <taxon>Geometridae</taxon>
        <taxon>Larentiinae</taxon>
        <taxon>Operophtera</taxon>
    </lineage>
</organism>
<dbReference type="PANTHER" id="PTHR12242">
    <property type="entry name" value="OS02G0130600 PROTEIN-RELATED"/>
    <property type="match status" value="1"/>
</dbReference>
<proteinExistence type="predicted"/>
<comment type="caution">
    <text evidence="2">The sequence shown here is derived from an EMBL/GenBank/DDBJ whole genome shotgun (WGS) entry which is preliminary data.</text>
</comment>
<keyword evidence="1" id="KW-0812">Transmembrane</keyword>
<keyword evidence="1" id="KW-1133">Transmembrane helix</keyword>
<dbReference type="PANTHER" id="PTHR12242:SF49">
    <property type="entry name" value="HEADBUTT, ISOFORM E"/>
    <property type="match status" value="1"/>
</dbReference>
<feature type="transmembrane region" description="Helical" evidence="1">
    <location>
        <begin position="103"/>
        <end position="124"/>
    </location>
</feature>
<keyword evidence="3" id="KW-1185">Reference proteome</keyword>
<dbReference type="Proteomes" id="UP000037510">
    <property type="component" value="Unassembled WGS sequence"/>
</dbReference>
<name>A0A0L7LFY8_OPEBR</name>
<feature type="transmembrane region" description="Helical" evidence="1">
    <location>
        <begin position="145"/>
        <end position="165"/>
    </location>
</feature>
<feature type="transmembrane region" description="Helical" evidence="1">
    <location>
        <begin position="80"/>
        <end position="97"/>
    </location>
</feature>
<reference evidence="2 3" key="1">
    <citation type="journal article" date="2015" name="Genome Biol. Evol.">
        <title>The genome of winter moth (Operophtera brumata) provides a genomic perspective on sexual dimorphism and phenology.</title>
        <authorList>
            <person name="Derks M.F."/>
            <person name="Smit S."/>
            <person name="Salis L."/>
            <person name="Schijlen E."/>
            <person name="Bossers A."/>
            <person name="Mateman C."/>
            <person name="Pijl A.S."/>
            <person name="de Ridder D."/>
            <person name="Groenen M.A."/>
            <person name="Visser M.E."/>
            <person name="Megens H.J."/>
        </authorList>
    </citation>
    <scope>NUCLEOTIDE SEQUENCE [LARGE SCALE GENOMIC DNA]</scope>
    <source>
        <strain evidence="2">WM2013NL</strain>
        <tissue evidence="2">Head and thorax</tissue>
    </source>
</reference>